<comment type="similarity">
    <text evidence="1">Belongs to the LeuD family. LeuD type 2 subfamily.</text>
</comment>
<accession>A0A1F7JCA6</accession>
<evidence type="ECO:0000259" key="3">
    <source>
        <dbReference type="Pfam" id="PF00694"/>
    </source>
</evidence>
<dbReference type="PANTHER" id="PTHR43345:SF2">
    <property type="entry name" value="3-ISOPROPYLMALATE DEHYDRATASE SMALL SUBUNIT 1"/>
    <property type="match status" value="1"/>
</dbReference>
<evidence type="ECO:0000313" key="5">
    <source>
        <dbReference type="Proteomes" id="UP000177418"/>
    </source>
</evidence>
<protein>
    <recommendedName>
        <fullName evidence="3">Aconitase A/isopropylmalate dehydratase small subunit swivel domain-containing protein</fullName>
    </recommendedName>
</protein>
<feature type="domain" description="Aconitase A/isopropylmalate dehydratase small subunit swivel" evidence="3">
    <location>
        <begin position="13"/>
        <end position="101"/>
    </location>
</feature>
<dbReference type="CDD" id="cd01577">
    <property type="entry name" value="IPMI_Swivel"/>
    <property type="match status" value="1"/>
</dbReference>
<dbReference type="Pfam" id="PF00694">
    <property type="entry name" value="Aconitase_C"/>
    <property type="match status" value="1"/>
</dbReference>
<proteinExistence type="inferred from homology"/>
<dbReference type="EMBL" id="MGAV01000021">
    <property type="protein sequence ID" value="OGK53248.1"/>
    <property type="molecule type" value="Genomic_DNA"/>
</dbReference>
<evidence type="ECO:0000256" key="2">
    <source>
        <dbReference type="ARBA" id="ARBA00023239"/>
    </source>
</evidence>
<dbReference type="InterPro" id="IPR015928">
    <property type="entry name" value="Aconitase/3IPM_dehydase_swvl"/>
</dbReference>
<dbReference type="InterPro" id="IPR033940">
    <property type="entry name" value="IPMI_Swivel"/>
</dbReference>
<dbReference type="PANTHER" id="PTHR43345">
    <property type="entry name" value="3-ISOPROPYLMALATE DEHYDRATASE SMALL SUBUNIT 2-RELATED-RELATED"/>
    <property type="match status" value="1"/>
</dbReference>
<sequence>MNWIFGDNINTDLITPGRYNITTDPYELASIVFIEHRPDFRNKVKKGDFVLAGQNFGCGSSRETAVIALKYCGIEAVLAKSFARIYYRNCMNIGLLAIQVDTSKISQKDNLELDLKNLNLINRSKKTKQDLIIPPMMMTLYQSNGIISYIRKNGLNSLSKLVDSINI</sequence>
<dbReference type="Proteomes" id="UP000177418">
    <property type="component" value="Unassembled WGS sequence"/>
</dbReference>
<evidence type="ECO:0000313" key="4">
    <source>
        <dbReference type="EMBL" id="OGK53248.1"/>
    </source>
</evidence>
<dbReference type="InterPro" id="IPR011827">
    <property type="entry name" value="LeuD_type2/HacB/DmdB"/>
</dbReference>
<dbReference type="Gene3D" id="3.20.19.10">
    <property type="entry name" value="Aconitase, domain 4"/>
    <property type="match status" value="1"/>
</dbReference>
<dbReference type="InterPro" id="IPR050075">
    <property type="entry name" value="LeuD"/>
</dbReference>
<organism evidence="4 5">
    <name type="scientific">Candidatus Roizmanbacteria bacterium RIFCSPLOWO2_02_FULL_36_11</name>
    <dbReference type="NCBI Taxonomy" id="1802071"/>
    <lineage>
        <taxon>Bacteria</taxon>
        <taxon>Candidatus Roizmaniibacteriota</taxon>
    </lineage>
</organism>
<dbReference type="InterPro" id="IPR000573">
    <property type="entry name" value="AconitaseA/IPMdHydase_ssu_swvl"/>
</dbReference>
<dbReference type="GO" id="GO:0016836">
    <property type="term" value="F:hydro-lyase activity"/>
    <property type="evidence" value="ECO:0007669"/>
    <property type="project" value="InterPro"/>
</dbReference>
<reference evidence="4 5" key="1">
    <citation type="journal article" date="2016" name="Nat. Commun.">
        <title>Thousands of microbial genomes shed light on interconnected biogeochemical processes in an aquifer system.</title>
        <authorList>
            <person name="Anantharaman K."/>
            <person name="Brown C.T."/>
            <person name="Hug L.A."/>
            <person name="Sharon I."/>
            <person name="Castelle C.J."/>
            <person name="Probst A.J."/>
            <person name="Thomas B.C."/>
            <person name="Singh A."/>
            <person name="Wilkins M.J."/>
            <person name="Karaoz U."/>
            <person name="Brodie E.L."/>
            <person name="Williams K.H."/>
            <person name="Hubbard S.S."/>
            <person name="Banfield J.F."/>
        </authorList>
    </citation>
    <scope>NUCLEOTIDE SEQUENCE [LARGE SCALE GENOMIC DNA]</scope>
</reference>
<gene>
    <name evidence="4" type="ORF">A3H78_02995</name>
</gene>
<dbReference type="AlphaFoldDB" id="A0A1F7JCA6"/>
<dbReference type="NCBIfam" id="TIGR02087">
    <property type="entry name" value="LEUD_arch"/>
    <property type="match status" value="1"/>
</dbReference>
<keyword evidence="2" id="KW-0456">Lyase</keyword>
<comment type="caution">
    <text evidence="4">The sequence shown here is derived from an EMBL/GenBank/DDBJ whole genome shotgun (WGS) entry which is preliminary data.</text>
</comment>
<evidence type="ECO:0000256" key="1">
    <source>
        <dbReference type="ARBA" id="ARBA00009869"/>
    </source>
</evidence>
<dbReference type="SUPFAM" id="SSF52016">
    <property type="entry name" value="LeuD/IlvD-like"/>
    <property type="match status" value="1"/>
</dbReference>
<name>A0A1F7JCA6_9BACT</name>